<feature type="region of interest" description="Interaction with tRNA" evidence="9">
    <location>
        <begin position="314"/>
        <end position="315"/>
    </location>
</feature>
<dbReference type="InterPro" id="IPR023382">
    <property type="entry name" value="MnmA-like_central_sf"/>
</dbReference>
<dbReference type="PANTHER" id="PTHR11933:SF5">
    <property type="entry name" value="MITOCHONDRIAL TRNA-SPECIFIC 2-THIOURIDYLASE 1"/>
    <property type="match status" value="1"/>
</dbReference>
<name>A0A1F6EMS6_9BACT</name>
<evidence type="ECO:0000256" key="5">
    <source>
        <dbReference type="ARBA" id="ARBA00022840"/>
    </source>
</evidence>
<dbReference type="Pfam" id="PF03054">
    <property type="entry name" value="tRNA_Me_trans"/>
    <property type="match status" value="1"/>
</dbReference>
<dbReference type="GO" id="GO:0005524">
    <property type="term" value="F:ATP binding"/>
    <property type="evidence" value="ECO:0007669"/>
    <property type="project" value="UniProtKB-KW"/>
</dbReference>
<comment type="subcellular location">
    <subcellularLocation>
        <location evidence="9">Cytoplasm</location>
    </subcellularLocation>
</comment>
<evidence type="ECO:0000256" key="1">
    <source>
        <dbReference type="ARBA" id="ARBA00022555"/>
    </source>
</evidence>
<dbReference type="InterPro" id="IPR046884">
    <property type="entry name" value="MnmA-like_central"/>
</dbReference>
<feature type="binding site" evidence="9">
    <location>
        <begin position="11"/>
        <end position="18"/>
    </location>
    <ligand>
        <name>ATP</name>
        <dbReference type="ChEBI" id="CHEBI:30616"/>
    </ligand>
</feature>
<evidence type="ECO:0000313" key="12">
    <source>
        <dbReference type="EMBL" id="OGG74930.1"/>
    </source>
</evidence>
<keyword evidence="4 9" id="KW-0547">Nucleotide-binding</keyword>
<keyword evidence="9" id="KW-0963">Cytoplasm</keyword>
<dbReference type="Gene3D" id="3.40.50.620">
    <property type="entry name" value="HUPs"/>
    <property type="match status" value="1"/>
</dbReference>
<evidence type="ECO:0000259" key="10">
    <source>
        <dbReference type="Pfam" id="PF20258"/>
    </source>
</evidence>
<dbReference type="NCBIfam" id="TIGR00420">
    <property type="entry name" value="trmU"/>
    <property type="match status" value="1"/>
</dbReference>
<feature type="site" description="Interaction with tRNA" evidence="9">
    <location>
        <position position="125"/>
    </location>
</feature>
<dbReference type="HAMAP" id="MF_00144">
    <property type="entry name" value="tRNA_thiouridyl_MnmA"/>
    <property type="match status" value="1"/>
</dbReference>
<evidence type="ECO:0000256" key="8">
    <source>
        <dbReference type="ARBA" id="ARBA00051542"/>
    </source>
</evidence>
<evidence type="ECO:0000256" key="4">
    <source>
        <dbReference type="ARBA" id="ARBA00022741"/>
    </source>
</evidence>
<dbReference type="EMBL" id="MFLU01000010">
    <property type="protein sequence ID" value="OGG74930.1"/>
    <property type="molecule type" value="Genomic_DNA"/>
</dbReference>
<dbReference type="InterPro" id="IPR014729">
    <property type="entry name" value="Rossmann-like_a/b/a_fold"/>
</dbReference>
<dbReference type="STRING" id="1798507.A3A34_03885"/>
<dbReference type="Gene3D" id="2.40.30.10">
    <property type="entry name" value="Translation factors"/>
    <property type="match status" value="1"/>
</dbReference>
<evidence type="ECO:0000256" key="6">
    <source>
        <dbReference type="ARBA" id="ARBA00022884"/>
    </source>
</evidence>
<dbReference type="InterPro" id="IPR004506">
    <property type="entry name" value="MnmA-like"/>
</dbReference>
<keyword evidence="6 9" id="KW-0694">RNA-binding</keyword>
<keyword evidence="1 9" id="KW-0820">tRNA-binding</keyword>
<reference evidence="12 13" key="1">
    <citation type="journal article" date="2016" name="Nat. Commun.">
        <title>Thousands of microbial genomes shed light on interconnected biogeochemical processes in an aquifer system.</title>
        <authorList>
            <person name="Anantharaman K."/>
            <person name="Brown C.T."/>
            <person name="Hug L.A."/>
            <person name="Sharon I."/>
            <person name="Castelle C.J."/>
            <person name="Probst A.J."/>
            <person name="Thomas B.C."/>
            <person name="Singh A."/>
            <person name="Wilkins M.J."/>
            <person name="Karaoz U."/>
            <person name="Brodie E.L."/>
            <person name="Williams K.H."/>
            <person name="Hubbard S.S."/>
            <person name="Banfield J.F."/>
        </authorList>
    </citation>
    <scope>NUCLEOTIDE SEQUENCE [LARGE SCALE GENOMIC DNA]</scope>
</reference>
<dbReference type="Pfam" id="PF20258">
    <property type="entry name" value="tRNA_Me_trans_C"/>
    <property type="match status" value="1"/>
</dbReference>
<keyword evidence="7" id="KW-1015">Disulfide bond</keyword>
<accession>A0A1F6EMS6</accession>
<dbReference type="CDD" id="cd01998">
    <property type="entry name" value="MnmA_TRMU-like"/>
    <property type="match status" value="1"/>
</dbReference>
<evidence type="ECO:0000313" key="13">
    <source>
        <dbReference type="Proteomes" id="UP000178587"/>
    </source>
</evidence>
<feature type="active site" description="Nucleophile" evidence="9">
    <location>
        <position position="100"/>
    </location>
</feature>
<dbReference type="AlphaFoldDB" id="A0A1F6EMS6"/>
<protein>
    <recommendedName>
        <fullName evidence="9">tRNA-specific 2-thiouridylase MnmA</fullName>
        <ecNumber evidence="9">2.8.1.13</ecNumber>
    </recommendedName>
</protein>
<dbReference type="Proteomes" id="UP000178587">
    <property type="component" value="Unassembled WGS sequence"/>
</dbReference>
<feature type="region of interest" description="Interaction with tRNA" evidence="9">
    <location>
        <begin position="158"/>
        <end position="160"/>
    </location>
</feature>
<dbReference type="Pfam" id="PF20259">
    <property type="entry name" value="tRNA_Me_trans_M"/>
    <property type="match status" value="1"/>
</dbReference>
<dbReference type="Gene3D" id="2.30.30.280">
    <property type="entry name" value="Adenine nucleotide alpha hydrolases-like domains"/>
    <property type="match status" value="1"/>
</dbReference>
<feature type="domain" description="tRNA-specific 2-thiouridylase MnmA-like C-terminal" evidence="10">
    <location>
        <begin position="290"/>
        <end position="361"/>
    </location>
</feature>
<dbReference type="NCBIfam" id="NF001138">
    <property type="entry name" value="PRK00143.1"/>
    <property type="match status" value="1"/>
</dbReference>
<comment type="function">
    <text evidence="9">Catalyzes the 2-thiolation of uridine at the wobble position (U34) of tRNA, leading to the formation of s(2)U34.</text>
</comment>
<gene>
    <name evidence="9" type="primary">mnmA</name>
    <name evidence="12" type="ORF">A3A34_03885</name>
</gene>
<dbReference type="GO" id="GO:0002143">
    <property type="term" value="P:tRNA wobble position uridine thiolation"/>
    <property type="evidence" value="ECO:0007669"/>
    <property type="project" value="TreeGrafter"/>
</dbReference>
<dbReference type="SUPFAM" id="SSF52402">
    <property type="entry name" value="Adenine nucleotide alpha hydrolases-like"/>
    <property type="match status" value="1"/>
</dbReference>
<keyword evidence="2 9" id="KW-0808">Transferase</keyword>
<comment type="caution">
    <text evidence="12">The sequence shown here is derived from an EMBL/GenBank/DDBJ whole genome shotgun (WGS) entry which is preliminary data.</text>
</comment>
<dbReference type="GO" id="GO:0005737">
    <property type="term" value="C:cytoplasm"/>
    <property type="evidence" value="ECO:0007669"/>
    <property type="project" value="UniProtKB-SubCell"/>
</dbReference>
<dbReference type="GO" id="GO:0000049">
    <property type="term" value="F:tRNA binding"/>
    <property type="evidence" value="ECO:0007669"/>
    <property type="project" value="UniProtKB-KW"/>
</dbReference>
<feature type="active site" description="Cysteine persulfide intermediate" evidence="9">
    <location>
        <position position="208"/>
    </location>
</feature>
<comment type="similarity">
    <text evidence="9">Belongs to the MnmA/TRMU family.</text>
</comment>
<evidence type="ECO:0000256" key="3">
    <source>
        <dbReference type="ARBA" id="ARBA00022694"/>
    </source>
</evidence>
<organism evidence="12 13">
    <name type="scientific">Candidatus Kaiserbacteria bacterium RIFCSPLOWO2_01_FULL_50_24</name>
    <dbReference type="NCBI Taxonomy" id="1798507"/>
    <lineage>
        <taxon>Bacteria</taxon>
        <taxon>Candidatus Kaiseribacteriota</taxon>
    </lineage>
</organism>
<dbReference type="EC" id="2.8.1.13" evidence="9"/>
<feature type="domain" description="tRNA-specific 2-thiouridylase MnmA-like central" evidence="11">
    <location>
        <begin position="217"/>
        <end position="280"/>
    </location>
</feature>
<sequence length="363" mass="40615">MASQASTVYVGLSGGVDSAVSAALLKERGFTVVGVFIKIWQPEFIECTWERDRLDAMRVAAHLNIPFREIDLSAEYKRHVINEMIAGYTRGETPNPDTLCNERIKFGSFFNWARTEGADFVATGHYAQIMQKSKIKNQNDNIKSKNQHRLIRSKDKEKDQSYFLYALTQENLAHILFPVGGMTKREVRRAAERLRLPVAKKQDSQGLCFVGDVSMREFLSRYIAIERGDVVDLDGRVVGEHEGAALYTIGQRHGFSHEKQTALPHYVVSVDTVQNIVRVSPRREDATVSAITVGDIHWISGSDDTTRVKAVQIRYREVASPCRTLTQETCVSVEIIEPRVAAPGQAAVFFNGEECLGGGIIHT</sequence>
<dbReference type="FunFam" id="3.40.50.620:FF:000115">
    <property type="entry name" value="tRNA-specific 2-thiouridylase MnmA"/>
    <property type="match status" value="1"/>
</dbReference>
<evidence type="ECO:0000256" key="2">
    <source>
        <dbReference type="ARBA" id="ARBA00022679"/>
    </source>
</evidence>
<feature type="region of interest" description="Interaction with target base in tRNA" evidence="9">
    <location>
        <begin position="95"/>
        <end position="97"/>
    </location>
</feature>
<keyword evidence="5 9" id="KW-0067">ATP-binding</keyword>
<feature type="binding site" evidence="9">
    <location>
        <position position="124"/>
    </location>
    <ligand>
        <name>ATP</name>
        <dbReference type="ChEBI" id="CHEBI:30616"/>
    </ligand>
</feature>
<comment type="catalytic activity">
    <reaction evidence="8 9">
        <text>S-sulfanyl-L-cysteinyl-[protein] + uridine(34) in tRNA + AH2 + ATP = 2-thiouridine(34) in tRNA + L-cysteinyl-[protein] + A + AMP + diphosphate + H(+)</text>
        <dbReference type="Rhea" id="RHEA:47032"/>
        <dbReference type="Rhea" id="RHEA-COMP:10131"/>
        <dbReference type="Rhea" id="RHEA-COMP:11726"/>
        <dbReference type="Rhea" id="RHEA-COMP:11727"/>
        <dbReference type="Rhea" id="RHEA-COMP:11728"/>
        <dbReference type="ChEBI" id="CHEBI:13193"/>
        <dbReference type="ChEBI" id="CHEBI:15378"/>
        <dbReference type="ChEBI" id="CHEBI:17499"/>
        <dbReference type="ChEBI" id="CHEBI:29950"/>
        <dbReference type="ChEBI" id="CHEBI:30616"/>
        <dbReference type="ChEBI" id="CHEBI:33019"/>
        <dbReference type="ChEBI" id="CHEBI:61963"/>
        <dbReference type="ChEBI" id="CHEBI:65315"/>
        <dbReference type="ChEBI" id="CHEBI:87170"/>
        <dbReference type="ChEBI" id="CHEBI:456215"/>
        <dbReference type="EC" id="2.8.1.13"/>
    </reaction>
</comment>
<keyword evidence="3 9" id="KW-0819">tRNA processing</keyword>
<evidence type="ECO:0000256" key="9">
    <source>
        <dbReference type="HAMAP-Rule" id="MF_00144"/>
    </source>
</evidence>
<comment type="caution">
    <text evidence="9">Lacks conserved residue(s) required for the propagation of feature annotation.</text>
</comment>
<evidence type="ECO:0000256" key="7">
    <source>
        <dbReference type="ARBA" id="ARBA00023157"/>
    </source>
</evidence>
<feature type="site" description="Interaction with tRNA" evidence="9">
    <location>
        <position position="345"/>
    </location>
</feature>
<proteinExistence type="inferred from homology"/>
<dbReference type="GO" id="GO:0103016">
    <property type="term" value="F:tRNA-uridine 2-sulfurtransferase activity"/>
    <property type="evidence" value="ECO:0007669"/>
    <property type="project" value="UniProtKB-EC"/>
</dbReference>
<dbReference type="PANTHER" id="PTHR11933">
    <property type="entry name" value="TRNA 5-METHYLAMINOMETHYL-2-THIOURIDYLATE -METHYLTRANSFERASE"/>
    <property type="match status" value="1"/>
</dbReference>
<feature type="binding site" evidence="9">
    <location>
        <position position="37"/>
    </location>
    <ligand>
        <name>ATP</name>
        <dbReference type="ChEBI" id="CHEBI:30616"/>
    </ligand>
</feature>
<dbReference type="InterPro" id="IPR046885">
    <property type="entry name" value="MnmA-like_C"/>
</dbReference>
<evidence type="ECO:0000259" key="11">
    <source>
        <dbReference type="Pfam" id="PF20259"/>
    </source>
</evidence>